<dbReference type="InterPro" id="IPR017520">
    <property type="entry name" value="CHP03086"/>
</dbReference>
<dbReference type="Pfam" id="PF11716">
    <property type="entry name" value="MDMPI_N"/>
    <property type="match status" value="1"/>
</dbReference>
<proteinExistence type="predicted"/>
<dbReference type="Proteomes" id="UP000199004">
    <property type="component" value="Unassembled WGS sequence"/>
</dbReference>
<name>A0A1G9ZHP3_9ACTN</name>
<gene>
    <name evidence="2" type="ORF">SAMN05192576_1742</name>
</gene>
<dbReference type="SUPFAM" id="SSF109854">
    <property type="entry name" value="DinB/YfiT-like putative metalloenzymes"/>
    <property type="match status" value="1"/>
</dbReference>
<dbReference type="InterPro" id="IPR034660">
    <property type="entry name" value="DinB/YfiT-like"/>
</dbReference>
<dbReference type="STRING" id="1005944.SAMN05192576_1742"/>
<dbReference type="NCBIfam" id="TIGR03086">
    <property type="entry name" value="TIGR03086 family metal-binding protein"/>
    <property type="match status" value="1"/>
</dbReference>
<dbReference type="RefSeq" id="WP_091024509.1">
    <property type="nucleotide sequence ID" value="NZ_BKAE01000007.1"/>
</dbReference>
<dbReference type="Gene3D" id="1.20.120.450">
    <property type="entry name" value="dinb family like domain"/>
    <property type="match status" value="1"/>
</dbReference>
<dbReference type="GO" id="GO:0046872">
    <property type="term" value="F:metal ion binding"/>
    <property type="evidence" value="ECO:0007669"/>
    <property type="project" value="InterPro"/>
</dbReference>
<sequence>MTQIDEFLSDADTFTDLVATPAADWAAASPCEGWTAADVVDHVVDTQRDFLAQRGADLGERPAGPPDARWAAHLSAVRDALSDDAFAASEYDGFFGRTTVADTMARFYGFDLLVHGWDLARALGREPAWTEGDMDRIDSALDGFGDNLYHEGVCAPALDVSDDAPRQTRLLARMGRAA</sequence>
<evidence type="ECO:0000259" key="1">
    <source>
        <dbReference type="Pfam" id="PF11716"/>
    </source>
</evidence>
<dbReference type="OrthoDB" id="5185819at2"/>
<accession>A0A1G9ZHP3</accession>
<evidence type="ECO:0000313" key="3">
    <source>
        <dbReference type="Proteomes" id="UP000199004"/>
    </source>
</evidence>
<evidence type="ECO:0000313" key="2">
    <source>
        <dbReference type="EMBL" id="SDN20972.1"/>
    </source>
</evidence>
<organism evidence="2 3">
    <name type="scientific">Nocardioides szechwanensis</name>
    <dbReference type="NCBI Taxonomy" id="1005944"/>
    <lineage>
        <taxon>Bacteria</taxon>
        <taxon>Bacillati</taxon>
        <taxon>Actinomycetota</taxon>
        <taxon>Actinomycetes</taxon>
        <taxon>Propionibacteriales</taxon>
        <taxon>Nocardioidaceae</taxon>
        <taxon>Nocardioides</taxon>
    </lineage>
</organism>
<protein>
    <submittedName>
        <fullName evidence="2">TIGR03086 family protein</fullName>
    </submittedName>
</protein>
<keyword evidence="3" id="KW-1185">Reference proteome</keyword>
<dbReference type="EMBL" id="FNIC01000002">
    <property type="protein sequence ID" value="SDN20972.1"/>
    <property type="molecule type" value="Genomic_DNA"/>
</dbReference>
<reference evidence="2 3" key="1">
    <citation type="submission" date="2016-10" db="EMBL/GenBank/DDBJ databases">
        <authorList>
            <person name="de Groot N.N."/>
        </authorList>
    </citation>
    <scope>NUCLEOTIDE SEQUENCE [LARGE SCALE GENOMIC DNA]</scope>
    <source>
        <strain evidence="2 3">CGMCC 1.11147</strain>
    </source>
</reference>
<dbReference type="AlphaFoldDB" id="A0A1G9ZHP3"/>
<dbReference type="InterPro" id="IPR017517">
    <property type="entry name" value="Maleyloyr_isom"/>
</dbReference>
<dbReference type="InterPro" id="IPR024344">
    <property type="entry name" value="MDMPI_metal-binding"/>
</dbReference>
<feature type="domain" description="Mycothiol-dependent maleylpyruvate isomerase metal-binding" evidence="1">
    <location>
        <begin position="12"/>
        <end position="120"/>
    </location>
</feature>
<dbReference type="NCBIfam" id="TIGR03083">
    <property type="entry name" value="maleylpyruvate isomerase family mycothiol-dependent enzyme"/>
    <property type="match status" value="1"/>
</dbReference>